<feature type="transmembrane region" description="Helical" evidence="6">
    <location>
        <begin position="274"/>
        <end position="290"/>
    </location>
</feature>
<organism evidence="8 9">
    <name type="scientific">Mycolicibacterium wolinskyi</name>
    <dbReference type="NCBI Taxonomy" id="59750"/>
    <lineage>
        <taxon>Bacteria</taxon>
        <taxon>Bacillati</taxon>
        <taxon>Actinomycetota</taxon>
        <taxon>Actinomycetes</taxon>
        <taxon>Mycobacteriales</taxon>
        <taxon>Mycobacteriaceae</taxon>
        <taxon>Mycolicibacterium</taxon>
    </lineage>
</organism>
<feature type="transmembrane region" description="Helical" evidence="6">
    <location>
        <begin position="130"/>
        <end position="150"/>
    </location>
</feature>
<accession>A0A1X2F044</accession>
<feature type="transmembrane region" description="Helical" evidence="6">
    <location>
        <begin position="103"/>
        <end position="123"/>
    </location>
</feature>
<evidence type="ECO:0000313" key="9">
    <source>
        <dbReference type="Proteomes" id="UP000193964"/>
    </source>
</evidence>
<protein>
    <submittedName>
        <fullName evidence="8">ABC transporter permease</fullName>
    </submittedName>
</protein>
<feature type="transmembrane region" description="Helical" evidence="6">
    <location>
        <begin position="156"/>
        <end position="174"/>
    </location>
</feature>
<evidence type="ECO:0000256" key="3">
    <source>
        <dbReference type="ARBA" id="ARBA00022692"/>
    </source>
</evidence>
<feature type="transmembrane region" description="Helical" evidence="6">
    <location>
        <begin position="77"/>
        <end position="97"/>
    </location>
</feature>
<dbReference type="OrthoDB" id="5430053at2"/>
<dbReference type="GO" id="GO:0016020">
    <property type="term" value="C:membrane"/>
    <property type="evidence" value="ECO:0007669"/>
    <property type="project" value="UniProtKB-SubCell"/>
</dbReference>
<evidence type="ECO:0000256" key="1">
    <source>
        <dbReference type="ARBA" id="ARBA00004141"/>
    </source>
</evidence>
<dbReference type="Gene3D" id="1.10.3730.20">
    <property type="match status" value="2"/>
</dbReference>
<dbReference type="PANTHER" id="PTHR32322">
    <property type="entry name" value="INNER MEMBRANE TRANSPORTER"/>
    <property type="match status" value="1"/>
</dbReference>
<dbReference type="InterPro" id="IPR000620">
    <property type="entry name" value="EamA_dom"/>
</dbReference>
<comment type="caution">
    <text evidence="8">The sequence shown here is derived from an EMBL/GenBank/DDBJ whole genome shotgun (WGS) entry which is preliminary data.</text>
</comment>
<sequence length="292" mass="30878">MRQECVEGAEVTGERSVSTVALTGLGPAIWGTTYLVTTEFLPPDRPLLAATVRALPAGIVLLAIGRTLPRGIWWWRAMVLGVLNIGAFFYLLFLAAYHLPGGMAALVMSTQPMFVLMLGAVVLKDRIRPVHIATCVLGVVGVALLVLGPSAALDTIGVLAGVIGAMCMAVGIVLTKRWGRPSDVTLLSFTGWQLVFGGIVLLPITLVSETLPELTWGNTVAFLYLSVIGAVVAYALWFRGISRLPAFVVSLLSLISPLCATVLGYVFLGESLQPLQLMGAAVLIAAIVLAQL</sequence>
<dbReference type="PANTHER" id="PTHR32322:SF2">
    <property type="entry name" value="EAMA DOMAIN-CONTAINING PROTEIN"/>
    <property type="match status" value="1"/>
</dbReference>
<dbReference type="SUPFAM" id="SSF103481">
    <property type="entry name" value="Multidrug resistance efflux transporter EmrE"/>
    <property type="match status" value="2"/>
</dbReference>
<dbReference type="InterPro" id="IPR037185">
    <property type="entry name" value="EmrE-like"/>
</dbReference>
<feature type="transmembrane region" description="Helical" evidence="6">
    <location>
        <begin position="47"/>
        <end position="65"/>
    </location>
</feature>
<evidence type="ECO:0000256" key="6">
    <source>
        <dbReference type="SAM" id="Phobius"/>
    </source>
</evidence>
<evidence type="ECO:0000256" key="5">
    <source>
        <dbReference type="ARBA" id="ARBA00023136"/>
    </source>
</evidence>
<keyword evidence="5 6" id="KW-0472">Membrane</keyword>
<feature type="transmembrane region" description="Helical" evidence="6">
    <location>
        <begin position="244"/>
        <end position="268"/>
    </location>
</feature>
<gene>
    <name evidence="8" type="ORF">AWC31_34465</name>
</gene>
<dbReference type="Proteomes" id="UP000193964">
    <property type="component" value="Unassembled WGS sequence"/>
</dbReference>
<evidence type="ECO:0000259" key="7">
    <source>
        <dbReference type="Pfam" id="PF00892"/>
    </source>
</evidence>
<feature type="domain" description="EamA" evidence="7">
    <location>
        <begin position="25"/>
        <end position="146"/>
    </location>
</feature>
<comment type="subcellular location">
    <subcellularLocation>
        <location evidence="1">Membrane</location>
        <topology evidence="1">Multi-pass membrane protein</topology>
    </subcellularLocation>
</comment>
<reference evidence="8 9" key="1">
    <citation type="submission" date="2016-01" db="EMBL/GenBank/DDBJ databases">
        <title>The new phylogeny of the genus Mycobacterium.</title>
        <authorList>
            <person name="Tarcisio F."/>
            <person name="Conor M."/>
            <person name="Antonella G."/>
            <person name="Elisabetta G."/>
            <person name="Giulia F.S."/>
            <person name="Sara T."/>
            <person name="Anna F."/>
            <person name="Clotilde B."/>
            <person name="Roberto B."/>
            <person name="Veronica D.S."/>
            <person name="Fabio R."/>
            <person name="Monica P."/>
            <person name="Olivier J."/>
            <person name="Enrico T."/>
            <person name="Nicola S."/>
        </authorList>
    </citation>
    <scope>NUCLEOTIDE SEQUENCE [LARGE SCALE GENOMIC DNA]</scope>
    <source>
        <strain evidence="8 9">ATCC 700010</strain>
    </source>
</reference>
<name>A0A1X2F044_9MYCO</name>
<evidence type="ECO:0000313" key="8">
    <source>
        <dbReference type="EMBL" id="ORX11767.1"/>
    </source>
</evidence>
<proteinExistence type="inferred from homology"/>
<feature type="transmembrane region" description="Helical" evidence="6">
    <location>
        <begin position="186"/>
        <end position="207"/>
    </location>
</feature>
<dbReference type="InterPro" id="IPR050638">
    <property type="entry name" value="AA-Vitamin_Transporters"/>
</dbReference>
<keyword evidence="3 6" id="KW-0812">Transmembrane</keyword>
<feature type="domain" description="EamA" evidence="7">
    <location>
        <begin position="156"/>
        <end position="289"/>
    </location>
</feature>
<evidence type="ECO:0000256" key="2">
    <source>
        <dbReference type="ARBA" id="ARBA00007362"/>
    </source>
</evidence>
<dbReference type="EMBL" id="LQQA01000030">
    <property type="protein sequence ID" value="ORX11767.1"/>
    <property type="molecule type" value="Genomic_DNA"/>
</dbReference>
<comment type="similarity">
    <text evidence="2">Belongs to the EamA transporter family.</text>
</comment>
<dbReference type="Pfam" id="PF00892">
    <property type="entry name" value="EamA"/>
    <property type="match status" value="2"/>
</dbReference>
<dbReference type="AlphaFoldDB" id="A0A1X2F044"/>
<keyword evidence="4 6" id="KW-1133">Transmembrane helix</keyword>
<feature type="transmembrane region" description="Helical" evidence="6">
    <location>
        <begin position="219"/>
        <end position="237"/>
    </location>
</feature>
<evidence type="ECO:0000256" key="4">
    <source>
        <dbReference type="ARBA" id="ARBA00022989"/>
    </source>
</evidence>